<comment type="caution">
    <text evidence="3">The sequence shown here is derived from an EMBL/GenBank/DDBJ whole genome shotgun (WGS) entry which is preliminary data.</text>
</comment>
<sequence>MLVVNIHLRTDKGNTMNQTLPINQSRPAPHFAKTFLALFGLGLLGVLTLIPMIMSQLAVLPPELLELPIPVLTALSLLNPLILLALAVAIGTLLAQRVGLRSLVAEKVRTGTPIWPQLRPAIPMAFGLGLGFMLVIVVLDRFINPFANVELPTAGNPFMQLVLGLLYGGITEELLLRWGLMSLFVWLGWRVFQRGAGAPHPAIVWTAIFLAAILFGVGHLPAMASMVVLTPLIIVRTILLNALGGIVFGWLFWRDNLETAMVSHAAFHVGLFFINLGVWLMG</sequence>
<dbReference type="InterPro" id="IPR003675">
    <property type="entry name" value="Rce1/LyrA-like_dom"/>
</dbReference>
<keyword evidence="3" id="KW-0378">Hydrolase</keyword>
<dbReference type="GO" id="GO:0008237">
    <property type="term" value="F:metallopeptidase activity"/>
    <property type="evidence" value="ECO:0007669"/>
    <property type="project" value="UniProtKB-KW"/>
</dbReference>
<accession>A0A426TVN6</accession>
<keyword evidence="1" id="KW-0812">Transmembrane</keyword>
<gene>
    <name evidence="3" type="ORF">EI684_15495</name>
</gene>
<evidence type="ECO:0000313" key="4">
    <source>
        <dbReference type="Proteomes" id="UP000280307"/>
    </source>
</evidence>
<feature type="transmembrane region" description="Helical" evidence="1">
    <location>
        <begin position="204"/>
        <end position="227"/>
    </location>
</feature>
<dbReference type="GO" id="GO:0006508">
    <property type="term" value="P:proteolysis"/>
    <property type="evidence" value="ECO:0007669"/>
    <property type="project" value="UniProtKB-KW"/>
</dbReference>
<keyword evidence="1" id="KW-0472">Membrane</keyword>
<feature type="domain" description="CAAX prenyl protease 2/Lysostaphin resistance protein A-like" evidence="2">
    <location>
        <begin position="156"/>
        <end position="268"/>
    </location>
</feature>
<evidence type="ECO:0000259" key="2">
    <source>
        <dbReference type="Pfam" id="PF02517"/>
    </source>
</evidence>
<reference evidence="3 4" key="1">
    <citation type="submission" date="2018-12" db="EMBL/GenBank/DDBJ databases">
        <title>Genome Sequence of Candidatus Viridilinea halotolerans isolated from saline sulfide-rich spring.</title>
        <authorList>
            <person name="Grouzdev D.S."/>
            <person name="Burganskaya E.I."/>
            <person name="Krutkina M.S."/>
            <person name="Sukhacheva M.V."/>
            <person name="Gorlenko V.M."/>
        </authorList>
    </citation>
    <scope>NUCLEOTIDE SEQUENCE [LARGE SCALE GENOMIC DNA]</scope>
    <source>
        <strain evidence="3">Chok-6</strain>
    </source>
</reference>
<dbReference type="GO" id="GO:0004175">
    <property type="term" value="F:endopeptidase activity"/>
    <property type="evidence" value="ECO:0007669"/>
    <property type="project" value="UniProtKB-ARBA"/>
</dbReference>
<organism evidence="3 4">
    <name type="scientific">Candidatus Viridilinea halotolerans</name>
    <dbReference type="NCBI Taxonomy" id="2491704"/>
    <lineage>
        <taxon>Bacteria</taxon>
        <taxon>Bacillati</taxon>
        <taxon>Chloroflexota</taxon>
        <taxon>Chloroflexia</taxon>
        <taxon>Chloroflexales</taxon>
        <taxon>Chloroflexineae</taxon>
        <taxon>Oscillochloridaceae</taxon>
        <taxon>Candidatus Viridilinea</taxon>
    </lineage>
</organism>
<proteinExistence type="predicted"/>
<keyword evidence="3" id="KW-0482">Metalloprotease</keyword>
<feature type="transmembrane region" description="Helical" evidence="1">
    <location>
        <begin position="77"/>
        <end position="100"/>
    </location>
</feature>
<keyword evidence="3" id="KW-0645">Protease</keyword>
<dbReference type="GO" id="GO:0080120">
    <property type="term" value="P:CAAX-box protein maturation"/>
    <property type="evidence" value="ECO:0007669"/>
    <property type="project" value="UniProtKB-ARBA"/>
</dbReference>
<dbReference type="EMBL" id="RSAS01000626">
    <property type="protein sequence ID" value="RRR69498.1"/>
    <property type="molecule type" value="Genomic_DNA"/>
</dbReference>
<evidence type="ECO:0000256" key="1">
    <source>
        <dbReference type="SAM" id="Phobius"/>
    </source>
</evidence>
<dbReference type="AlphaFoldDB" id="A0A426TVN6"/>
<dbReference type="Proteomes" id="UP000280307">
    <property type="component" value="Unassembled WGS sequence"/>
</dbReference>
<keyword evidence="1" id="KW-1133">Transmembrane helix</keyword>
<feature type="transmembrane region" description="Helical" evidence="1">
    <location>
        <begin position="121"/>
        <end position="143"/>
    </location>
</feature>
<feature type="transmembrane region" description="Helical" evidence="1">
    <location>
        <begin position="265"/>
        <end position="281"/>
    </location>
</feature>
<evidence type="ECO:0000313" key="3">
    <source>
        <dbReference type="EMBL" id="RRR69498.1"/>
    </source>
</evidence>
<dbReference type="Pfam" id="PF02517">
    <property type="entry name" value="Rce1-like"/>
    <property type="match status" value="1"/>
</dbReference>
<feature type="transmembrane region" description="Helical" evidence="1">
    <location>
        <begin position="233"/>
        <end position="253"/>
    </location>
</feature>
<protein>
    <submittedName>
        <fullName evidence="3">CPBP family intramembrane metalloprotease</fullName>
    </submittedName>
</protein>
<feature type="transmembrane region" description="Helical" evidence="1">
    <location>
        <begin position="35"/>
        <end position="57"/>
    </location>
</feature>
<name>A0A426TVN6_9CHLR</name>